<organism evidence="1 2">
    <name type="scientific">Sphingomonas pseudosanguinis</name>
    <dbReference type="NCBI Taxonomy" id="413712"/>
    <lineage>
        <taxon>Bacteria</taxon>
        <taxon>Pseudomonadati</taxon>
        <taxon>Pseudomonadota</taxon>
        <taxon>Alphaproteobacteria</taxon>
        <taxon>Sphingomonadales</taxon>
        <taxon>Sphingomonadaceae</taxon>
        <taxon>Sphingomonas</taxon>
    </lineage>
</organism>
<proteinExistence type="predicted"/>
<dbReference type="Proteomes" id="UP000538670">
    <property type="component" value="Unassembled WGS sequence"/>
</dbReference>
<dbReference type="EMBL" id="JACIDH010000007">
    <property type="protein sequence ID" value="MBB3879500.1"/>
    <property type="molecule type" value="Genomic_DNA"/>
</dbReference>
<reference evidence="1 2" key="1">
    <citation type="submission" date="2020-08" db="EMBL/GenBank/DDBJ databases">
        <title>Genomic Encyclopedia of Type Strains, Phase IV (KMG-IV): sequencing the most valuable type-strain genomes for metagenomic binning, comparative biology and taxonomic classification.</title>
        <authorList>
            <person name="Goeker M."/>
        </authorList>
    </citation>
    <scope>NUCLEOTIDE SEQUENCE [LARGE SCALE GENOMIC DNA]</scope>
    <source>
        <strain evidence="1 2">DSM 19512</strain>
    </source>
</reference>
<dbReference type="AlphaFoldDB" id="A0A7W6AB79"/>
<accession>A0A7W6AB79</accession>
<keyword evidence="2" id="KW-1185">Reference proteome</keyword>
<comment type="caution">
    <text evidence="1">The sequence shown here is derived from an EMBL/GenBank/DDBJ whole genome shotgun (WGS) entry which is preliminary data.</text>
</comment>
<name>A0A7W6AB79_9SPHN</name>
<evidence type="ECO:0000313" key="1">
    <source>
        <dbReference type="EMBL" id="MBB3879500.1"/>
    </source>
</evidence>
<gene>
    <name evidence="1" type="ORF">GGR48_001927</name>
</gene>
<protein>
    <submittedName>
        <fullName evidence="1">Uncharacterized protein</fullName>
    </submittedName>
</protein>
<dbReference type="RefSeq" id="WP_183951672.1">
    <property type="nucleotide sequence ID" value="NZ_JACIDH010000007.1"/>
</dbReference>
<evidence type="ECO:0000313" key="2">
    <source>
        <dbReference type="Proteomes" id="UP000538670"/>
    </source>
</evidence>
<sequence length="65" mass="6779">MLKIRNKRIANDHAAAARTVARIEASIVALSDDDLLDLADIFSGGAATPLGDMASGEMARRGIAL</sequence>